<evidence type="ECO:0000313" key="3">
    <source>
        <dbReference type="EMBL" id="THG23127.1"/>
    </source>
</evidence>
<dbReference type="PANTHER" id="PTHR11926">
    <property type="entry name" value="GLUCOSYL/GLUCURONOSYL TRANSFERASES"/>
    <property type="match status" value="1"/>
</dbReference>
<dbReference type="GO" id="GO:0080043">
    <property type="term" value="F:quercetin 3-O-glucosyltransferase activity"/>
    <property type="evidence" value="ECO:0007669"/>
    <property type="project" value="TreeGrafter"/>
</dbReference>
<dbReference type="AlphaFoldDB" id="A0A4V3WR73"/>
<comment type="similarity">
    <text evidence="1">Belongs to the UDP-glycosyltransferase family.</text>
</comment>
<dbReference type="PANTHER" id="PTHR11926:SF1551">
    <property type="entry name" value="GLYCOSYLTRANSFERASE"/>
    <property type="match status" value="1"/>
</dbReference>
<gene>
    <name evidence="3" type="ORF">TEA_000955</name>
</gene>
<evidence type="ECO:0000256" key="2">
    <source>
        <dbReference type="SAM" id="MobiDB-lite"/>
    </source>
</evidence>
<dbReference type="Proteomes" id="UP000306102">
    <property type="component" value="Unassembled WGS sequence"/>
</dbReference>
<protein>
    <submittedName>
        <fullName evidence="3">Uncharacterized protein</fullName>
    </submittedName>
</protein>
<evidence type="ECO:0000256" key="1">
    <source>
        <dbReference type="ARBA" id="ARBA00009995"/>
    </source>
</evidence>
<dbReference type="EMBL" id="SDRB02000493">
    <property type="protein sequence ID" value="THG23127.1"/>
    <property type="molecule type" value="Genomic_DNA"/>
</dbReference>
<name>A0A4V3WR73_CAMSN</name>
<comment type="caution">
    <text evidence="3">The sequence shown here is derived from an EMBL/GenBank/DDBJ whole genome shotgun (WGS) entry which is preliminary data.</text>
</comment>
<dbReference type="GO" id="GO:0080044">
    <property type="term" value="F:quercetin 7-O-glucosyltransferase activity"/>
    <property type="evidence" value="ECO:0007669"/>
    <property type="project" value="TreeGrafter"/>
</dbReference>
<evidence type="ECO:0000313" key="4">
    <source>
        <dbReference type="Proteomes" id="UP000306102"/>
    </source>
</evidence>
<reference evidence="3 4" key="1">
    <citation type="journal article" date="2018" name="Proc. Natl. Acad. Sci. U.S.A.">
        <title>Draft genome sequence of Camellia sinensis var. sinensis provides insights into the evolution of the tea genome and tea quality.</title>
        <authorList>
            <person name="Wei C."/>
            <person name="Yang H."/>
            <person name="Wang S."/>
            <person name="Zhao J."/>
            <person name="Liu C."/>
            <person name="Gao L."/>
            <person name="Xia E."/>
            <person name="Lu Y."/>
            <person name="Tai Y."/>
            <person name="She G."/>
            <person name="Sun J."/>
            <person name="Cao H."/>
            <person name="Tong W."/>
            <person name="Gao Q."/>
            <person name="Li Y."/>
            <person name="Deng W."/>
            <person name="Jiang X."/>
            <person name="Wang W."/>
            <person name="Chen Q."/>
            <person name="Zhang S."/>
            <person name="Li H."/>
            <person name="Wu J."/>
            <person name="Wang P."/>
            <person name="Li P."/>
            <person name="Shi C."/>
            <person name="Zheng F."/>
            <person name="Jian J."/>
            <person name="Huang B."/>
            <person name="Shan D."/>
            <person name="Shi M."/>
            <person name="Fang C."/>
            <person name="Yue Y."/>
            <person name="Li F."/>
            <person name="Li D."/>
            <person name="Wei S."/>
            <person name="Han B."/>
            <person name="Jiang C."/>
            <person name="Yin Y."/>
            <person name="Xia T."/>
            <person name="Zhang Z."/>
            <person name="Bennetzen J.L."/>
            <person name="Zhao S."/>
            <person name="Wan X."/>
        </authorList>
    </citation>
    <scope>NUCLEOTIDE SEQUENCE [LARGE SCALE GENOMIC DNA]</scope>
    <source>
        <strain evidence="4">cv. Shuchazao</strain>
        <tissue evidence="3">Leaf</tissue>
    </source>
</reference>
<keyword evidence="4" id="KW-1185">Reference proteome</keyword>
<dbReference type="SUPFAM" id="SSF53756">
    <property type="entry name" value="UDP-Glycosyltransferase/glycogen phosphorylase"/>
    <property type="match status" value="1"/>
</dbReference>
<proteinExistence type="inferred from homology"/>
<feature type="region of interest" description="Disordered" evidence="2">
    <location>
        <begin position="337"/>
        <end position="363"/>
    </location>
</feature>
<sequence length="379" mass="41348">MASDNKPHAVCIPYPAQSHIKGMLKLTKLLHHRGFYITFVNTEFNQNRLTKAQGPDSLNGFPNFQFKTIPDSLPPSNPNTTQDVIALSADELRIPVAVFWTFSACAFMGFYQFRALLDKGLAPLKEDRGNAKGEKVYEQHVEDTKDIFFQCDWKAAVEKLGHTPECDFFKNSPLVFIPPYMQTYAAAVQQKLIEAVKVASVAEASAPQSMNNTPLPVISEEASPSNDQAKPGADLGLDSGAEDAVDVTKEDIAALNTLVEISIKRDRLTEQLAKKAAAEKLGHTPECDFFKNSPLVFIPPYMQTYVTAVQQKLIEAVKVASVAEASALQSMNNTPLPVISEEASPSNDQAKPGADLGLDSGAEDAVDVTKEDIAALKYE</sequence>
<organism evidence="3 4">
    <name type="scientific">Camellia sinensis var. sinensis</name>
    <name type="common">China tea</name>
    <dbReference type="NCBI Taxonomy" id="542762"/>
    <lineage>
        <taxon>Eukaryota</taxon>
        <taxon>Viridiplantae</taxon>
        <taxon>Streptophyta</taxon>
        <taxon>Embryophyta</taxon>
        <taxon>Tracheophyta</taxon>
        <taxon>Spermatophyta</taxon>
        <taxon>Magnoliopsida</taxon>
        <taxon>eudicotyledons</taxon>
        <taxon>Gunneridae</taxon>
        <taxon>Pentapetalae</taxon>
        <taxon>asterids</taxon>
        <taxon>Ericales</taxon>
        <taxon>Theaceae</taxon>
        <taxon>Camellia</taxon>
    </lineage>
</organism>
<dbReference type="Gene3D" id="3.40.50.2000">
    <property type="entry name" value="Glycogen Phosphorylase B"/>
    <property type="match status" value="2"/>
</dbReference>
<accession>A0A4V3WR73</accession>